<evidence type="ECO:0000259" key="15">
    <source>
        <dbReference type="PROSITE" id="PS50919"/>
    </source>
</evidence>
<keyword evidence="6 14" id="KW-0812">Transmembrane</keyword>
<dbReference type="SMART" id="SM00472">
    <property type="entry name" value="MIR"/>
    <property type="match status" value="3"/>
</dbReference>
<dbReference type="InterPro" id="IPR032421">
    <property type="entry name" value="PMT_4TMC"/>
</dbReference>
<comment type="pathway">
    <text evidence="2 14">Protein modification; protein glycosylation.</text>
</comment>
<dbReference type="UniPathway" id="UPA00378"/>
<dbReference type="InterPro" id="IPR016093">
    <property type="entry name" value="MIR_motif"/>
</dbReference>
<feature type="transmembrane region" description="Helical" evidence="14">
    <location>
        <begin position="185"/>
        <end position="208"/>
    </location>
</feature>
<dbReference type="eggNOG" id="KOG3359">
    <property type="taxonomic scope" value="Eukaryota"/>
</dbReference>
<accession>L8YCI9</accession>
<evidence type="ECO:0000313" key="17">
    <source>
        <dbReference type="Proteomes" id="UP000011518"/>
    </source>
</evidence>
<evidence type="ECO:0000256" key="7">
    <source>
        <dbReference type="ARBA" id="ARBA00022737"/>
    </source>
</evidence>
<dbReference type="Gene3D" id="2.80.10.50">
    <property type="match status" value="1"/>
</dbReference>
<comment type="subcellular location">
    <subcellularLocation>
        <location evidence="1 14">Endoplasmic reticulum membrane</location>
        <topology evidence="1 14">Multi-pass membrane protein</topology>
    </subcellularLocation>
</comment>
<dbReference type="InParanoid" id="L8YCI9"/>
<feature type="transmembrane region" description="Helical" evidence="14">
    <location>
        <begin position="152"/>
        <end position="173"/>
    </location>
</feature>
<name>L8YCI9_TUPCH</name>
<evidence type="ECO:0000256" key="8">
    <source>
        <dbReference type="ARBA" id="ARBA00022824"/>
    </source>
</evidence>
<dbReference type="PROSITE" id="PS50919">
    <property type="entry name" value="MIR"/>
    <property type="match status" value="3"/>
</dbReference>
<dbReference type="STRING" id="246437.L8YCI9"/>
<dbReference type="CDD" id="cd23281">
    <property type="entry name" value="beta-trefoil_MIR_POMT1"/>
    <property type="match status" value="1"/>
</dbReference>
<evidence type="ECO:0000256" key="12">
    <source>
        <dbReference type="ARBA" id="ARBA00045102"/>
    </source>
</evidence>
<dbReference type="PANTHER" id="PTHR10050:SF51">
    <property type="entry name" value="PROTEIN O-MANNOSYL-TRANSFERASE 1"/>
    <property type="match status" value="1"/>
</dbReference>
<proteinExistence type="inferred from homology"/>
<comment type="similarity">
    <text evidence="3 14">Belongs to the glycosyltransferase 39 family.</text>
</comment>
<evidence type="ECO:0000256" key="13">
    <source>
        <dbReference type="ARBA" id="ARBA00046005"/>
    </source>
</evidence>
<evidence type="ECO:0000256" key="6">
    <source>
        <dbReference type="ARBA" id="ARBA00022692"/>
    </source>
</evidence>
<feature type="transmembrane region" description="Helical" evidence="14">
    <location>
        <begin position="69"/>
        <end position="89"/>
    </location>
</feature>
<keyword evidence="10 14" id="KW-0472">Membrane</keyword>
<dbReference type="SUPFAM" id="SSF82109">
    <property type="entry name" value="MIR domain"/>
    <property type="match status" value="1"/>
</dbReference>
<comment type="function">
    <text evidence="13">Transfers mannosyl residues to the hydroxyl group of serine or threonine residues. Coexpression of both POMT1 and POMT2 is necessary for enzyme activity, expression of either POMT1 or POMT2 alone is insufficient. Essentially dedicated to O-mannosylation of alpha-DAG1 and few other proteins but not of cadherins and protocaherins.</text>
</comment>
<keyword evidence="4 14" id="KW-0328">Glycosyltransferase</keyword>
<dbReference type="Pfam" id="PF16192">
    <property type="entry name" value="PMT_4TMC"/>
    <property type="match status" value="1"/>
</dbReference>
<feature type="transmembrane region" description="Helical" evidence="14">
    <location>
        <begin position="540"/>
        <end position="560"/>
    </location>
</feature>
<evidence type="ECO:0000313" key="16">
    <source>
        <dbReference type="EMBL" id="ELV12680.1"/>
    </source>
</evidence>
<evidence type="ECO:0000256" key="3">
    <source>
        <dbReference type="ARBA" id="ARBA00007222"/>
    </source>
</evidence>
<keyword evidence="5 14" id="KW-0808">Transferase</keyword>
<comment type="catalytic activity">
    <reaction evidence="12 14">
        <text>a di-trans,poly-cis-dolichyl beta-D-mannosyl phosphate + L-seryl-[protein] = 3-O-(alpha-D-mannosyl)-L-seryl-[protein] + a di-trans,poly-cis-dolichyl phosphate + H(+)</text>
        <dbReference type="Rhea" id="RHEA:17377"/>
        <dbReference type="Rhea" id="RHEA-COMP:9863"/>
        <dbReference type="Rhea" id="RHEA-COMP:13546"/>
        <dbReference type="Rhea" id="RHEA-COMP:19498"/>
        <dbReference type="Rhea" id="RHEA-COMP:19501"/>
        <dbReference type="ChEBI" id="CHEBI:15378"/>
        <dbReference type="ChEBI" id="CHEBI:29999"/>
        <dbReference type="ChEBI" id="CHEBI:57683"/>
        <dbReference type="ChEBI" id="CHEBI:58211"/>
        <dbReference type="ChEBI" id="CHEBI:137321"/>
        <dbReference type="EC" id="2.4.1.109"/>
    </reaction>
</comment>
<sequence length="654" mass="74222">MEKLGWGEGSFDEVYYGQYISFYMKRIFFLDDSGPPFGHMLLALGGYLGGFDGNFLWNRIGAEYSSNVPVWSLRLLPALAGALSVPMAYQIVLELRFSHCTAMGAALLVLIENALITQSRLMLLESVLIFFNLLAVLSYLKFSNSQRHSIKYMGVFTYLLVLSVAAVHAWHLIGDQTLSNVCVLCHLLARALALLAVPVVLYLLFFYIHLTLLCRSGPHDQIMSSAFQASLEGGLARITRGQPLEVAFGSQVTLRSVSGKPLPCWLHSHPSTYENGRGSSHQQQVTCYPFRDVNNWWIVKDPGRHQLVVTNPPRPVRHGDIVQLVHGMTTRLLNSHDVAAPLSPHSQEVSCYIDYNISMPAQNLWRLDIVNRESDTDVWKTILSEVRFVHVNTSAILKLSGAHLPDWGFRQLEVVGEKLSQGYHESTVWNVEEHRYGTSQEPKERELELHSPTQADFFWRMLTLRGDDSEHKYSSSPLEWVTLDTNIAYWLHPQTSAQIHLLGNIVIWTSASLALAAYALLFCWYLLRRRRRACDLPEDAWLRWVLAGALCAGGWAANYLPFFLMEKTVFLYHYLPALSFQLLLLPMVLQHVGDHLCRSQLQRSLFRALVVAWYSSACHVSSLLCPLTYGHRALSPGELKALRWKDSWDILIRK</sequence>
<keyword evidence="8 14" id="KW-0256">Endoplasmic reticulum</keyword>
<dbReference type="GO" id="GO:0005789">
    <property type="term" value="C:endoplasmic reticulum membrane"/>
    <property type="evidence" value="ECO:0007669"/>
    <property type="project" value="UniProtKB-SubCell"/>
</dbReference>
<dbReference type="InterPro" id="IPR027005">
    <property type="entry name" value="PMT-like"/>
</dbReference>
<comment type="catalytic activity">
    <reaction evidence="11 14">
        <text>a di-trans,poly-cis-dolichyl beta-D-mannosyl phosphate + L-threonyl-[protein] = 3-O-(alpha-D-mannosyl)-L-threonyl-[protein] + a di-trans,poly-cis-dolichyl phosphate + H(+)</text>
        <dbReference type="Rhea" id="RHEA:53396"/>
        <dbReference type="Rhea" id="RHEA-COMP:11060"/>
        <dbReference type="Rhea" id="RHEA-COMP:13547"/>
        <dbReference type="Rhea" id="RHEA-COMP:19498"/>
        <dbReference type="Rhea" id="RHEA-COMP:19501"/>
        <dbReference type="ChEBI" id="CHEBI:15378"/>
        <dbReference type="ChEBI" id="CHEBI:30013"/>
        <dbReference type="ChEBI" id="CHEBI:57683"/>
        <dbReference type="ChEBI" id="CHEBI:58211"/>
        <dbReference type="ChEBI" id="CHEBI:137323"/>
        <dbReference type="EC" id="2.4.1.109"/>
    </reaction>
</comment>
<feature type="transmembrane region" description="Helical" evidence="14">
    <location>
        <begin position="122"/>
        <end position="140"/>
    </location>
</feature>
<reference evidence="17" key="1">
    <citation type="submission" date="2012-07" db="EMBL/GenBank/DDBJ databases">
        <title>Genome of the Chinese tree shrew, a rising model animal genetically related to primates.</title>
        <authorList>
            <person name="Zhang G."/>
            <person name="Fan Y."/>
            <person name="Yao Y."/>
            <person name="Huang Z."/>
        </authorList>
    </citation>
    <scope>NUCLEOTIDE SEQUENCE [LARGE SCALE GENOMIC DNA]</scope>
</reference>
<feature type="transmembrane region" description="Helical" evidence="14">
    <location>
        <begin position="37"/>
        <end position="57"/>
    </location>
</feature>
<dbReference type="FunCoup" id="L8YCI9">
    <property type="interactions" value="668"/>
</dbReference>
<keyword evidence="17" id="KW-1185">Reference proteome</keyword>
<keyword evidence="7" id="KW-0677">Repeat</keyword>
<dbReference type="InterPro" id="IPR036300">
    <property type="entry name" value="MIR_dom_sf"/>
</dbReference>
<dbReference type="Pfam" id="PF02366">
    <property type="entry name" value="PMT"/>
    <property type="match status" value="2"/>
</dbReference>
<dbReference type="EC" id="2.4.1.109" evidence="14"/>
<comment type="function">
    <text evidence="14">Transfers mannose from Dol-P-mannose to Ser or Thr residues on proteins.</text>
</comment>
<dbReference type="InterPro" id="IPR003342">
    <property type="entry name" value="ArnT-like_N"/>
</dbReference>
<evidence type="ECO:0000256" key="9">
    <source>
        <dbReference type="ARBA" id="ARBA00022989"/>
    </source>
</evidence>
<feature type="transmembrane region" description="Helical" evidence="14">
    <location>
        <begin position="505"/>
        <end position="528"/>
    </location>
</feature>
<keyword evidence="9 14" id="KW-1133">Transmembrane helix</keyword>
<protein>
    <recommendedName>
        <fullName evidence="14">Dolichyl-phosphate-mannose--protein mannosyltransferase</fullName>
        <ecNumber evidence="14">2.4.1.109</ecNumber>
    </recommendedName>
</protein>
<dbReference type="Proteomes" id="UP000011518">
    <property type="component" value="Unassembled WGS sequence"/>
</dbReference>
<evidence type="ECO:0000256" key="2">
    <source>
        <dbReference type="ARBA" id="ARBA00004922"/>
    </source>
</evidence>
<evidence type="ECO:0000256" key="1">
    <source>
        <dbReference type="ARBA" id="ARBA00004477"/>
    </source>
</evidence>
<evidence type="ECO:0000256" key="4">
    <source>
        <dbReference type="ARBA" id="ARBA00022676"/>
    </source>
</evidence>
<feature type="domain" description="MIR" evidence="15">
    <location>
        <begin position="374"/>
        <end position="434"/>
    </location>
</feature>
<evidence type="ECO:0000256" key="5">
    <source>
        <dbReference type="ARBA" id="ARBA00022679"/>
    </source>
</evidence>
<evidence type="ECO:0000256" key="11">
    <source>
        <dbReference type="ARBA" id="ARBA00045085"/>
    </source>
</evidence>
<gene>
    <name evidence="16" type="ORF">TREES_T100016399</name>
</gene>
<evidence type="ECO:0000256" key="10">
    <source>
        <dbReference type="ARBA" id="ARBA00023136"/>
    </source>
</evidence>
<dbReference type="AlphaFoldDB" id="L8YCI9"/>
<organism evidence="16 17">
    <name type="scientific">Tupaia chinensis</name>
    <name type="common">Chinese tree shrew</name>
    <name type="synonym">Tupaia belangeri chinensis</name>
    <dbReference type="NCBI Taxonomy" id="246437"/>
    <lineage>
        <taxon>Eukaryota</taxon>
        <taxon>Metazoa</taxon>
        <taxon>Chordata</taxon>
        <taxon>Craniata</taxon>
        <taxon>Vertebrata</taxon>
        <taxon>Euteleostomi</taxon>
        <taxon>Mammalia</taxon>
        <taxon>Eutheria</taxon>
        <taxon>Euarchontoglires</taxon>
        <taxon>Scandentia</taxon>
        <taxon>Tupaiidae</taxon>
        <taxon>Tupaia</taxon>
    </lineage>
</organism>
<feature type="domain" description="MIR" evidence="15">
    <location>
        <begin position="243"/>
        <end position="302"/>
    </location>
</feature>
<dbReference type="EMBL" id="KB364395">
    <property type="protein sequence ID" value="ELV12680.1"/>
    <property type="molecule type" value="Genomic_DNA"/>
</dbReference>
<dbReference type="PANTHER" id="PTHR10050">
    <property type="entry name" value="DOLICHYL-PHOSPHATE-MANNOSE--PROTEIN MANNOSYLTRANSFERASE"/>
    <property type="match status" value="1"/>
</dbReference>
<feature type="transmembrane region" description="Helical" evidence="14">
    <location>
        <begin position="95"/>
        <end position="115"/>
    </location>
</feature>
<reference evidence="17" key="2">
    <citation type="journal article" date="2013" name="Nat. Commun.">
        <title>Genome of the Chinese tree shrew.</title>
        <authorList>
            <person name="Fan Y."/>
            <person name="Huang Z.Y."/>
            <person name="Cao C.C."/>
            <person name="Chen C.S."/>
            <person name="Chen Y.X."/>
            <person name="Fan D.D."/>
            <person name="He J."/>
            <person name="Hou H.L."/>
            <person name="Hu L."/>
            <person name="Hu X.T."/>
            <person name="Jiang X.T."/>
            <person name="Lai R."/>
            <person name="Lang Y.S."/>
            <person name="Liang B."/>
            <person name="Liao S.G."/>
            <person name="Mu D."/>
            <person name="Ma Y.Y."/>
            <person name="Niu Y.Y."/>
            <person name="Sun X.Q."/>
            <person name="Xia J.Q."/>
            <person name="Xiao J."/>
            <person name="Xiong Z.Q."/>
            <person name="Xu L."/>
            <person name="Yang L."/>
            <person name="Zhang Y."/>
            <person name="Zhao W."/>
            <person name="Zhao X.D."/>
            <person name="Zheng Y.T."/>
            <person name="Zhou J.M."/>
            <person name="Zhu Y.B."/>
            <person name="Zhang G.J."/>
            <person name="Wang J."/>
            <person name="Yao Y.G."/>
        </authorList>
    </citation>
    <scope>NUCLEOTIDE SEQUENCE [LARGE SCALE GENOMIC DNA]</scope>
</reference>
<dbReference type="GO" id="GO:0004169">
    <property type="term" value="F:dolichyl-phosphate-mannose-protein mannosyltransferase activity"/>
    <property type="evidence" value="ECO:0007669"/>
    <property type="project" value="UniProtKB-UniRule"/>
</dbReference>
<dbReference type="Pfam" id="PF02815">
    <property type="entry name" value="MIR"/>
    <property type="match status" value="1"/>
</dbReference>
<dbReference type="FunFam" id="2.80.10.50:FF:000012">
    <property type="entry name" value="Protein O-mannosyl-transferase 1"/>
    <property type="match status" value="1"/>
</dbReference>
<feature type="domain" description="MIR" evidence="15">
    <location>
        <begin position="313"/>
        <end position="370"/>
    </location>
</feature>
<evidence type="ECO:0000256" key="14">
    <source>
        <dbReference type="RuleBase" id="RU367007"/>
    </source>
</evidence>